<dbReference type="InterPro" id="IPR016032">
    <property type="entry name" value="Sig_transdc_resp-reg_C-effctor"/>
</dbReference>
<evidence type="ECO:0000256" key="1">
    <source>
        <dbReference type="SAM" id="Phobius"/>
    </source>
</evidence>
<feature type="domain" description="HTH luxR-type" evidence="2">
    <location>
        <begin position="426"/>
        <end position="483"/>
    </location>
</feature>
<accession>A0A3G6NAV3</accession>
<dbReference type="Gene3D" id="1.25.40.10">
    <property type="entry name" value="Tetratricopeptide repeat domain"/>
    <property type="match status" value="1"/>
</dbReference>
<dbReference type="GO" id="GO:0003677">
    <property type="term" value="F:DNA binding"/>
    <property type="evidence" value="ECO:0007669"/>
    <property type="project" value="InterPro"/>
</dbReference>
<keyword evidence="1" id="KW-0472">Membrane</keyword>
<name>A0A376DYL0_CHRCU</name>
<evidence type="ECO:0000313" key="5">
    <source>
        <dbReference type="Proteomes" id="UP000255224"/>
    </source>
</evidence>
<keyword evidence="1" id="KW-0812">Transmembrane</keyword>
<dbReference type="Proteomes" id="UP000273270">
    <property type="component" value="Chromosome"/>
</dbReference>
<feature type="transmembrane region" description="Helical" evidence="1">
    <location>
        <begin position="342"/>
        <end position="361"/>
    </location>
</feature>
<gene>
    <name evidence="3" type="ORF">EG346_19790</name>
    <name evidence="4" type="ORF">NCTC13533_02585</name>
</gene>
<dbReference type="EMBL" id="CP033920">
    <property type="protein sequence ID" value="AZA50278.1"/>
    <property type="molecule type" value="Genomic_DNA"/>
</dbReference>
<evidence type="ECO:0000313" key="4">
    <source>
        <dbReference type="EMBL" id="STC98231.1"/>
    </source>
</evidence>
<evidence type="ECO:0000259" key="2">
    <source>
        <dbReference type="SMART" id="SM00421"/>
    </source>
</evidence>
<dbReference type="OrthoDB" id="1017207at2"/>
<accession>A0A376DYL0</accession>
<keyword evidence="6" id="KW-1185">Reference proteome</keyword>
<organism evidence="4 5">
    <name type="scientific">Chryseobacterium carnipullorum</name>
    <dbReference type="NCBI Taxonomy" id="1124835"/>
    <lineage>
        <taxon>Bacteria</taxon>
        <taxon>Pseudomonadati</taxon>
        <taxon>Bacteroidota</taxon>
        <taxon>Flavobacteriia</taxon>
        <taxon>Flavobacteriales</taxon>
        <taxon>Weeksellaceae</taxon>
        <taxon>Chryseobacterium group</taxon>
        <taxon>Chryseobacterium</taxon>
    </lineage>
</organism>
<dbReference type="EMBL" id="UFVQ01000003">
    <property type="protein sequence ID" value="STC98231.1"/>
    <property type="molecule type" value="Genomic_DNA"/>
</dbReference>
<dbReference type="GO" id="GO:0006355">
    <property type="term" value="P:regulation of DNA-templated transcription"/>
    <property type="evidence" value="ECO:0007669"/>
    <property type="project" value="InterPro"/>
</dbReference>
<dbReference type="SUPFAM" id="SSF48452">
    <property type="entry name" value="TPR-like"/>
    <property type="match status" value="1"/>
</dbReference>
<dbReference type="InterPro" id="IPR000792">
    <property type="entry name" value="Tscrpt_reg_LuxR_C"/>
</dbReference>
<dbReference type="SMART" id="SM00421">
    <property type="entry name" value="HTH_LUXR"/>
    <property type="match status" value="1"/>
</dbReference>
<reference evidence="3" key="3">
    <citation type="submission" date="2018-11" db="EMBL/GenBank/DDBJ databases">
        <title>Proposal to divide the Flavobacteriaceae and reorganize its genera based on Amino Acid Identity values calculated from whole genome sequences.</title>
        <authorList>
            <person name="Nicholson A.C."/>
            <person name="Gulvik C.A."/>
            <person name="Whitney A.M."/>
            <person name="Humrighouse B.W."/>
            <person name="Bell M."/>
            <person name="Holmes B."/>
            <person name="Steigerwalt A."/>
            <person name="Villarma A."/>
            <person name="Sheth M."/>
            <person name="Batra D."/>
            <person name="Pryor J."/>
            <person name="Bernardet J.-F."/>
            <person name="Hugo C."/>
            <person name="Kampfer P."/>
            <person name="Newman J."/>
            <person name="Mcquiston J.R."/>
        </authorList>
    </citation>
    <scope>NUCLEOTIDE SEQUENCE [LARGE SCALE GENOMIC DNA]</scope>
    <source>
        <strain evidence="3">G0188</strain>
    </source>
</reference>
<dbReference type="Proteomes" id="UP000255224">
    <property type="component" value="Unassembled WGS sequence"/>
</dbReference>
<reference evidence="4 5" key="1">
    <citation type="submission" date="2018-06" db="EMBL/GenBank/DDBJ databases">
        <authorList>
            <consortium name="Pathogen Informatics"/>
            <person name="Doyle S."/>
        </authorList>
    </citation>
    <scope>NUCLEOTIDE SEQUENCE [LARGE SCALE GENOMIC DNA]</scope>
    <source>
        <strain evidence="4 5">NCTC13533</strain>
    </source>
</reference>
<dbReference type="SUPFAM" id="SSF46894">
    <property type="entry name" value="C-terminal effector domain of the bipartite response regulators"/>
    <property type="match status" value="1"/>
</dbReference>
<proteinExistence type="predicted"/>
<dbReference type="KEGG" id="ccau:EG346_19790"/>
<reference evidence="6" key="2">
    <citation type="submission" date="2018-11" db="EMBL/GenBank/DDBJ databases">
        <title>Proposal to divide the Flavobacteriaceae and reorganize its genera based on Amino Acid Identity values calculated from whole genome sequences.</title>
        <authorList>
            <person name="Nicholson A.C."/>
            <person name="Gulvik C.A."/>
            <person name="Whitney A.M."/>
            <person name="Humrighouse B.W."/>
            <person name="Bell M."/>
            <person name="Holmes B."/>
            <person name="Steigerwalt A.G."/>
            <person name="Villarma A."/>
            <person name="Sheth M."/>
            <person name="Batra D."/>
            <person name="Pryor J."/>
            <person name="Bernardet J.-F."/>
            <person name="Hugo C."/>
            <person name="Kampfer P."/>
            <person name="Newman J."/>
            <person name="McQuiston J.R."/>
        </authorList>
    </citation>
    <scope>NUCLEOTIDE SEQUENCE [LARGE SCALE GENOMIC DNA]</scope>
    <source>
        <strain evidence="6">G0188</strain>
    </source>
</reference>
<evidence type="ECO:0000313" key="6">
    <source>
        <dbReference type="Proteomes" id="UP000273270"/>
    </source>
</evidence>
<protein>
    <submittedName>
        <fullName evidence="4">Bacterial regulatory proteins, luxR family</fullName>
    </submittedName>
</protein>
<dbReference type="RefSeq" id="WP_123880940.1">
    <property type="nucleotide sequence ID" value="NZ_CP033920.1"/>
</dbReference>
<keyword evidence="1" id="KW-1133">Transmembrane helix</keyword>
<dbReference type="Gene3D" id="1.10.10.10">
    <property type="entry name" value="Winged helix-like DNA-binding domain superfamily/Winged helix DNA-binding domain"/>
    <property type="match status" value="1"/>
</dbReference>
<dbReference type="AlphaFoldDB" id="A0A376DYL0"/>
<dbReference type="InterPro" id="IPR011990">
    <property type="entry name" value="TPR-like_helical_dom_sf"/>
</dbReference>
<sequence>MGYFKYADLMNETMNFKNTLFLLCILSFSLYKAQNYTRLQIDRLQSIGYGRLRNVGNYKGIVLQEMKLVKRAKTLRYDKGEITGYLNIATALSGMNDNKNSFLFLEIAENKLKKCQDDELKSRLSYVYGINYYSLGLHRYAIQSFDESLLIANKIRDRKRKEKRIYDIYEWKRFSFGNLNMMDSVYYYERKCMRSPRPMLFITIAKRHLKRDDIDSADYYIRKADDLLLTRKVPIEGKANVLRAFGELSIAKKQYKKALIYLNESLEITQKMGFKKRNVETYKLLSVAYRNLHLTEKENEYLLKYTELNDSVTLAERNVLDIPISRFLDDQVEDERKRREELYYIIVFIGVSALFSVLYLYKKAKTIKKQTAARLFLKKKHAGDLQKKINESFSEVLKMAKEGSPHFWTRFQEVYPFFLGKMLEVNPNLKVSELTYCAYIYLGFSTKEIAEFTFKAVKTVENNRYNLRKKLKLSPDQDLSIWMLSFMGDV</sequence>
<evidence type="ECO:0000313" key="3">
    <source>
        <dbReference type="EMBL" id="AZA50278.1"/>
    </source>
</evidence>
<dbReference type="InterPro" id="IPR036388">
    <property type="entry name" value="WH-like_DNA-bd_sf"/>
</dbReference>